<keyword evidence="3" id="KW-0238">DNA-binding</keyword>
<dbReference type="InterPro" id="IPR003593">
    <property type="entry name" value="AAA+_ATPase"/>
</dbReference>
<dbReference type="InterPro" id="IPR051677">
    <property type="entry name" value="AfsR-DnrI-RedD_regulator"/>
</dbReference>
<feature type="region of interest" description="Disordered" evidence="5">
    <location>
        <begin position="272"/>
        <end position="305"/>
    </location>
</feature>
<evidence type="ECO:0000313" key="10">
    <source>
        <dbReference type="Proteomes" id="UP000611554"/>
    </source>
</evidence>
<protein>
    <submittedName>
        <fullName evidence="9">SARP family transcriptional regulator</fullName>
    </submittedName>
</protein>
<feature type="region of interest" description="Disordered" evidence="5">
    <location>
        <begin position="121"/>
        <end position="143"/>
    </location>
</feature>
<evidence type="ECO:0000259" key="8">
    <source>
        <dbReference type="SMART" id="SM01043"/>
    </source>
</evidence>
<dbReference type="PRINTS" id="PR00364">
    <property type="entry name" value="DISEASERSIST"/>
</dbReference>
<keyword evidence="10" id="KW-1185">Reference proteome</keyword>
<comment type="similarity">
    <text evidence="1">Belongs to the AfsR/DnrI/RedD regulatory family.</text>
</comment>
<dbReference type="Pfam" id="PF13424">
    <property type="entry name" value="TPR_12"/>
    <property type="match status" value="1"/>
</dbReference>
<organism evidence="9 10">
    <name type="scientific">Streptosporangium pseudovulgare</name>
    <dbReference type="NCBI Taxonomy" id="35765"/>
    <lineage>
        <taxon>Bacteria</taxon>
        <taxon>Bacillati</taxon>
        <taxon>Actinomycetota</taxon>
        <taxon>Actinomycetes</taxon>
        <taxon>Streptosporangiales</taxon>
        <taxon>Streptosporangiaceae</taxon>
        <taxon>Streptosporangium</taxon>
    </lineage>
</organism>
<dbReference type="PANTHER" id="PTHR35807">
    <property type="entry name" value="TRANSCRIPTIONAL REGULATOR REDD-RELATED"/>
    <property type="match status" value="1"/>
</dbReference>
<dbReference type="CDD" id="cd15831">
    <property type="entry name" value="BTAD"/>
    <property type="match status" value="1"/>
</dbReference>
<dbReference type="RefSeq" id="WP_189250209.1">
    <property type="nucleotide sequence ID" value="NZ_BMQJ01000021.1"/>
</dbReference>
<evidence type="ECO:0000256" key="2">
    <source>
        <dbReference type="ARBA" id="ARBA00023015"/>
    </source>
</evidence>
<feature type="compositionally biased region" description="Low complexity" evidence="5">
    <location>
        <begin position="121"/>
        <end position="133"/>
    </location>
</feature>
<dbReference type="SUPFAM" id="SSF52540">
    <property type="entry name" value="P-loop containing nucleoside triphosphate hydrolases"/>
    <property type="match status" value="1"/>
</dbReference>
<feature type="domain" description="OmpR/PhoB-type" evidence="7">
    <location>
        <begin position="20"/>
        <end position="95"/>
    </location>
</feature>
<evidence type="ECO:0000259" key="7">
    <source>
        <dbReference type="SMART" id="SM00862"/>
    </source>
</evidence>
<evidence type="ECO:0000313" key="9">
    <source>
        <dbReference type="EMBL" id="GGQ25424.1"/>
    </source>
</evidence>
<feature type="domain" description="AAA+ ATPase" evidence="6">
    <location>
        <begin position="325"/>
        <end position="464"/>
    </location>
</feature>
<reference evidence="10" key="1">
    <citation type="journal article" date="2019" name="Int. J. Syst. Evol. Microbiol.">
        <title>The Global Catalogue of Microorganisms (GCM) 10K type strain sequencing project: providing services to taxonomists for standard genome sequencing and annotation.</title>
        <authorList>
            <consortium name="The Broad Institute Genomics Platform"/>
            <consortium name="The Broad Institute Genome Sequencing Center for Infectious Disease"/>
            <person name="Wu L."/>
            <person name="Ma J."/>
        </authorList>
    </citation>
    <scope>NUCLEOTIDE SEQUENCE [LARGE SCALE GENOMIC DNA]</scope>
    <source>
        <strain evidence="10">JCM 3115</strain>
    </source>
</reference>
<name>A0ABQ2RH24_9ACTN</name>
<keyword evidence="4" id="KW-0804">Transcription</keyword>
<gene>
    <name evidence="9" type="ORF">GCM10010140_64510</name>
</gene>
<feature type="domain" description="Bacterial transcriptional activator" evidence="8">
    <location>
        <begin position="102"/>
        <end position="268"/>
    </location>
</feature>
<dbReference type="InterPro" id="IPR005158">
    <property type="entry name" value="BTAD"/>
</dbReference>
<keyword evidence="2" id="KW-0805">Transcription regulation</keyword>
<dbReference type="InterPro" id="IPR016032">
    <property type="entry name" value="Sig_transdc_resp-reg_C-effctor"/>
</dbReference>
<evidence type="ECO:0000259" key="6">
    <source>
        <dbReference type="SMART" id="SM00382"/>
    </source>
</evidence>
<dbReference type="Pfam" id="PF03704">
    <property type="entry name" value="BTAD"/>
    <property type="match status" value="1"/>
</dbReference>
<dbReference type="Gene3D" id="1.25.40.10">
    <property type="entry name" value="Tetratricopeptide repeat domain"/>
    <property type="match status" value="2"/>
</dbReference>
<dbReference type="InterPro" id="IPR027417">
    <property type="entry name" value="P-loop_NTPase"/>
</dbReference>
<accession>A0ABQ2RH24</accession>
<dbReference type="SUPFAM" id="SSF46894">
    <property type="entry name" value="C-terminal effector domain of the bipartite response regulators"/>
    <property type="match status" value="1"/>
</dbReference>
<dbReference type="SMART" id="SM01043">
    <property type="entry name" value="BTAD"/>
    <property type="match status" value="1"/>
</dbReference>
<evidence type="ECO:0000256" key="1">
    <source>
        <dbReference type="ARBA" id="ARBA00005820"/>
    </source>
</evidence>
<evidence type="ECO:0000256" key="4">
    <source>
        <dbReference type="ARBA" id="ARBA00023163"/>
    </source>
</evidence>
<proteinExistence type="inferred from homology"/>
<dbReference type="SMART" id="SM00028">
    <property type="entry name" value="TPR"/>
    <property type="match status" value="3"/>
</dbReference>
<dbReference type="EMBL" id="BMQJ01000021">
    <property type="protein sequence ID" value="GGQ25424.1"/>
    <property type="molecule type" value="Genomic_DNA"/>
</dbReference>
<dbReference type="Proteomes" id="UP000611554">
    <property type="component" value="Unassembled WGS sequence"/>
</dbReference>
<dbReference type="Gene3D" id="1.10.10.10">
    <property type="entry name" value="Winged helix-like DNA-binding domain superfamily/Winged helix DNA-binding domain"/>
    <property type="match status" value="1"/>
</dbReference>
<dbReference type="SMART" id="SM00862">
    <property type="entry name" value="Trans_reg_C"/>
    <property type="match status" value="1"/>
</dbReference>
<feature type="compositionally biased region" description="Pro residues" evidence="5">
    <location>
        <begin position="278"/>
        <end position="298"/>
    </location>
</feature>
<evidence type="ECO:0000256" key="3">
    <source>
        <dbReference type="ARBA" id="ARBA00023125"/>
    </source>
</evidence>
<dbReference type="SUPFAM" id="SSF48452">
    <property type="entry name" value="TPR-like"/>
    <property type="match status" value="3"/>
</dbReference>
<dbReference type="PANTHER" id="PTHR35807:SF1">
    <property type="entry name" value="TRANSCRIPTIONAL REGULATOR REDD"/>
    <property type="match status" value="1"/>
</dbReference>
<sequence>MVVDRPAFRVLGPLEVGPPGRPLRVAGTKSRILLASLLLDANRVVAADHLAEILWPLSRPRSALANLRTYVSSLRAVLGATGGARILARPSGYLFEVPAGQLDALLFEDLVAGARAAARAGGDAGTRGDAASGTEGGPEAAGRAEDAAGLLDRALALWRGAPLADLSGSPLWDARLESLAGLRLSAAEELAALRMERGRHAEAVAGLRGLLREHPFREDLWGRLMLALDAAGRQAEALDAYAAARRQLVTELGVEPGAGLRRVHADILAGRPAAEAAPSPPAPPAPPVTVPRQLPPDIPDFTGRTGTVSALTRALSRERRPPDGPPAVAVVAGPPGVGKTALAVHCAHAVRRAYPGGQLYLDLGGTTPAPADPGELLAEALRALGTGGAGLPPTTRERSALYRSLLAGRPALVVLDDAADAAQVRPLLPGSGCAVVVTSRRRITELPGALQIDLDVLTPAEAEELLGRIAGADRVRREREAAAEILRACDHLPLAVRIAGARLAARPGWPLAVLRRRLADEANRLGELRAGDLEVRGSFDRSYRTLPGDAARAFGALGLLGTRPLPGWVVGAVLGRDRADDVTDALVDANLLRLAGTDALGRPRYLLPGLARCSARELAGGPGGAGGADALARVLDGWTALAGSAMTRLPTTLFSLAPADEPRWRPDGETAASLPADPLPWFDAERETLAEAVRLAADAGLAGAAWGLAAALVPYFDLRCHFDEWRSTHRAALEAARRAGDRGGEAAMLRGLAQVGLYQDRYAEAGEMFARSRVIFHELGDARGEAVSICGLGAVNHFRGRHVEALGHFRMALAIFAALEDRGGEAYVRQAVGRVCLVLRDLGRASAWLGGALRLAREIGDPHREACVSMQLGRLHDLAADAEEAMRFQGYALDIFEELGDRHCGAYALQNLGGLQVTRGDRSHASAQLQRSLEIFQQLGDRSGEAAAVQRLGELHRSAGRTGLARDYLHHARALRRELRGGAGGGVRSAACAPPPGR</sequence>
<dbReference type="InterPro" id="IPR011990">
    <property type="entry name" value="TPR-like_helical_dom_sf"/>
</dbReference>
<evidence type="ECO:0000256" key="5">
    <source>
        <dbReference type="SAM" id="MobiDB-lite"/>
    </source>
</evidence>
<dbReference type="InterPro" id="IPR036388">
    <property type="entry name" value="WH-like_DNA-bd_sf"/>
</dbReference>
<dbReference type="InterPro" id="IPR019734">
    <property type="entry name" value="TPR_rpt"/>
</dbReference>
<dbReference type="InterPro" id="IPR001867">
    <property type="entry name" value="OmpR/PhoB-type_DNA-bd"/>
</dbReference>
<comment type="caution">
    <text evidence="9">The sequence shown here is derived from an EMBL/GenBank/DDBJ whole genome shotgun (WGS) entry which is preliminary data.</text>
</comment>
<dbReference type="Gene3D" id="3.40.50.300">
    <property type="entry name" value="P-loop containing nucleotide triphosphate hydrolases"/>
    <property type="match status" value="1"/>
</dbReference>
<dbReference type="SMART" id="SM00382">
    <property type="entry name" value="AAA"/>
    <property type="match status" value="1"/>
</dbReference>